<dbReference type="AlphaFoldDB" id="A0A6S6TAC6"/>
<protein>
    <recommendedName>
        <fullName evidence="3">Type II secretion system protein</fullName>
    </recommendedName>
</protein>
<accession>A0A6S6TAC6</accession>
<evidence type="ECO:0000256" key="1">
    <source>
        <dbReference type="SAM" id="Phobius"/>
    </source>
</evidence>
<keyword evidence="1" id="KW-0472">Membrane</keyword>
<proteinExistence type="predicted"/>
<reference evidence="2" key="1">
    <citation type="submission" date="2020-01" db="EMBL/GenBank/DDBJ databases">
        <authorList>
            <person name="Meier V. D."/>
            <person name="Meier V D."/>
        </authorList>
    </citation>
    <scope>NUCLEOTIDE SEQUENCE</scope>
    <source>
        <strain evidence="2">HLG_WM_MAG_06</strain>
    </source>
</reference>
<sequence>MIIKSKKAFSMVTAIFVIVIMATVTSLIMNVTGKTIKETTQQYQKEQAALLARSYTEQAILYALHYDRVVNGNCVNEVNATFGPNDNLYSIQTTIQYAGNSSQLPAGCDTIGTPWADTGTFGFQSTVSLIIDVYVRYKDFDDPANRDITFHRRTLQKL</sequence>
<gene>
    <name evidence="2" type="ORF">HELGO_WM19779</name>
</gene>
<evidence type="ECO:0000313" key="2">
    <source>
        <dbReference type="EMBL" id="CAA6813538.1"/>
    </source>
</evidence>
<feature type="transmembrane region" description="Helical" evidence="1">
    <location>
        <begin position="12"/>
        <end position="31"/>
    </location>
</feature>
<organism evidence="2">
    <name type="scientific">uncultured Sulfurovum sp</name>
    <dbReference type="NCBI Taxonomy" id="269237"/>
    <lineage>
        <taxon>Bacteria</taxon>
        <taxon>Pseudomonadati</taxon>
        <taxon>Campylobacterota</taxon>
        <taxon>Epsilonproteobacteria</taxon>
        <taxon>Campylobacterales</taxon>
        <taxon>Sulfurovaceae</taxon>
        <taxon>Sulfurovum</taxon>
        <taxon>environmental samples</taxon>
    </lineage>
</organism>
<evidence type="ECO:0008006" key="3">
    <source>
        <dbReference type="Google" id="ProtNLM"/>
    </source>
</evidence>
<keyword evidence="1" id="KW-1133">Transmembrane helix</keyword>
<keyword evidence="1" id="KW-0812">Transmembrane</keyword>
<dbReference type="EMBL" id="CACVAP010000072">
    <property type="protein sequence ID" value="CAA6813538.1"/>
    <property type="molecule type" value="Genomic_DNA"/>
</dbReference>
<name>A0A6S6TAC6_9BACT</name>